<accession>W1XFQ5</accession>
<feature type="non-terminal residue" evidence="1">
    <location>
        <position position="95"/>
    </location>
</feature>
<proteinExistence type="predicted"/>
<dbReference type="EMBL" id="AZMM01016460">
    <property type="protein sequence ID" value="ETJ28996.1"/>
    <property type="molecule type" value="Genomic_DNA"/>
</dbReference>
<gene>
    <name evidence="1" type="ORF">Q604_UNBC16460G0001</name>
</gene>
<sequence length="95" mass="10702">LSLESKIDALYGITKNILDKGAFRARTIRFKLDKYIQSSNPCDRIFALNTILSEGKGLKVVPKEDDLEKCVEETIGLISDELAKKYVQNKIEAQV</sequence>
<evidence type="ECO:0000313" key="1">
    <source>
        <dbReference type="EMBL" id="ETJ28996.1"/>
    </source>
</evidence>
<keyword evidence="1" id="KW-0378">Hydrolase</keyword>
<dbReference type="AlphaFoldDB" id="W1XFQ5"/>
<reference evidence="1" key="1">
    <citation type="submission" date="2013-12" db="EMBL/GenBank/DDBJ databases">
        <title>A Varibaculum cambriense genome reconstructed from a premature infant gut community with otherwise low bacterial novelty that shifts toward anaerobic metabolism during the third week of life.</title>
        <authorList>
            <person name="Brown C.T."/>
            <person name="Sharon I."/>
            <person name="Thomas B.C."/>
            <person name="Castelle C.J."/>
            <person name="Morowitz M.J."/>
            <person name="Banfield J.F."/>
        </authorList>
    </citation>
    <scope>NUCLEOTIDE SEQUENCE</scope>
</reference>
<keyword evidence="1" id="KW-0645">Protease</keyword>
<dbReference type="GO" id="GO:0008233">
    <property type="term" value="F:peptidase activity"/>
    <property type="evidence" value="ECO:0007669"/>
    <property type="project" value="UniProtKB-KW"/>
</dbReference>
<feature type="non-terminal residue" evidence="1">
    <location>
        <position position="1"/>
    </location>
</feature>
<dbReference type="GO" id="GO:0006508">
    <property type="term" value="P:proteolysis"/>
    <property type="evidence" value="ECO:0007669"/>
    <property type="project" value="UniProtKB-KW"/>
</dbReference>
<protein>
    <submittedName>
        <fullName evidence="1">ATP-dependent protease, Lon family</fullName>
    </submittedName>
</protein>
<organism evidence="1">
    <name type="scientific">human gut metagenome</name>
    <dbReference type="NCBI Taxonomy" id="408170"/>
    <lineage>
        <taxon>unclassified sequences</taxon>
        <taxon>metagenomes</taxon>
        <taxon>organismal metagenomes</taxon>
    </lineage>
</organism>
<name>W1XFQ5_9ZZZZ</name>
<comment type="caution">
    <text evidence="1">The sequence shown here is derived from an EMBL/GenBank/DDBJ whole genome shotgun (WGS) entry which is preliminary data.</text>
</comment>